<feature type="non-terminal residue" evidence="1">
    <location>
        <position position="64"/>
    </location>
</feature>
<evidence type="ECO:0000313" key="1">
    <source>
        <dbReference type="EMBL" id="HIF37434.1"/>
    </source>
</evidence>
<reference evidence="2" key="1">
    <citation type="journal article" date="2019" name="bioRxiv">
        <title>Genome diversification in globally distributed novel marine Proteobacteria is linked to environmental adaptation.</title>
        <authorList>
            <person name="Zhou Z."/>
            <person name="Tran P.Q."/>
            <person name="Kieft K."/>
            <person name="Anantharaman K."/>
        </authorList>
    </citation>
    <scope>NUCLEOTIDE SEQUENCE [LARGE SCALE GENOMIC DNA]</scope>
</reference>
<sequence length="64" mass="6699">MPQPTGFSPTDFMSGIEAMGGLGKRNKYSLSITPPNSLSSSVGSGKIDFLALSVLMPSKQFSTT</sequence>
<name>A0A7J4GUG6_9ARCH</name>
<comment type="caution">
    <text evidence="1">The sequence shown here is derived from an EMBL/GenBank/DDBJ whole genome shotgun (WGS) entry which is preliminary data.</text>
</comment>
<gene>
    <name evidence="1" type="ORF">EYQ70_03390</name>
</gene>
<accession>A0A7J4GUG6</accession>
<evidence type="ECO:0000313" key="2">
    <source>
        <dbReference type="Proteomes" id="UP000585802"/>
    </source>
</evidence>
<dbReference type="Proteomes" id="UP000585802">
    <property type="component" value="Unassembled WGS sequence"/>
</dbReference>
<proteinExistence type="predicted"/>
<dbReference type="EMBL" id="DUCX01000052">
    <property type="protein sequence ID" value="HIF37434.1"/>
    <property type="molecule type" value="Genomic_DNA"/>
</dbReference>
<protein>
    <submittedName>
        <fullName evidence="1">Uncharacterized protein</fullName>
    </submittedName>
</protein>
<organism evidence="1 2">
    <name type="scientific">Marine Group III euryarchaeote</name>
    <dbReference type="NCBI Taxonomy" id="2173149"/>
    <lineage>
        <taxon>Archaea</taxon>
        <taxon>Methanobacteriati</taxon>
        <taxon>Thermoplasmatota</taxon>
        <taxon>Thermoplasmata</taxon>
        <taxon>Candidatus Thermoprofundales</taxon>
    </lineage>
</organism>
<dbReference type="AlphaFoldDB" id="A0A7J4GUG6"/>